<proteinExistence type="predicted"/>
<name>A0ABQ6DET1_9HYPH</name>
<gene>
    <name evidence="1" type="ORF">GCM10007888_06230</name>
</gene>
<protein>
    <submittedName>
        <fullName evidence="1">Uncharacterized protein</fullName>
    </submittedName>
</protein>
<keyword evidence="2" id="KW-1185">Reference proteome</keyword>
<accession>A0ABQ6DET1</accession>
<dbReference type="Proteomes" id="UP001156856">
    <property type="component" value="Unassembled WGS sequence"/>
</dbReference>
<evidence type="ECO:0000313" key="1">
    <source>
        <dbReference type="EMBL" id="GLS62242.1"/>
    </source>
</evidence>
<sequence>MKSIPPDPILGAGGNAWHGSDMSYTVRILRLNEKEPLPAKQLDGSFASLSEAWDAGAAEVLGCEPNQAIAAFVVS</sequence>
<dbReference type="EMBL" id="BSPK01000005">
    <property type="protein sequence ID" value="GLS62242.1"/>
    <property type="molecule type" value="Genomic_DNA"/>
</dbReference>
<comment type="caution">
    <text evidence="1">The sequence shown here is derived from an EMBL/GenBank/DDBJ whole genome shotgun (WGS) entry which is preliminary data.</text>
</comment>
<reference evidence="2" key="1">
    <citation type="journal article" date="2019" name="Int. J. Syst. Evol. Microbiol.">
        <title>The Global Catalogue of Microorganisms (GCM) 10K type strain sequencing project: providing services to taxonomists for standard genome sequencing and annotation.</title>
        <authorList>
            <consortium name="The Broad Institute Genomics Platform"/>
            <consortium name="The Broad Institute Genome Sequencing Center for Infectious Disease"/>
            <person name="Wu L."/>
            <person name="Ma J."/>
        </authorList>
    </citation>
    <scope>NUCLEOTIDE SEQUENCE [LARGE SCALE GENOMIC DNA]</scope>
    <source>
        <strain evidence="2">NBRC 107715</strain>
    </source>
</reference>
<organism evidence="1 2">
    <name type="scientific">Methylobacterium oxalidis</name>
    <dbReference type="NCBI Taxonomy" id="944322"/>
    <lineage>
        <taxon>Bacteria</taxon>
        <taxon>Pseudomonadati</taxon>
        <taxon>Pseudomonadota</taxon>
        <taxon>Alphaproteobacteria</taxon>
        <taxon>Hyphomicrobiales</taxon>
        <taxon>Methylobacteriaceae</taxon>
        <taxon>Methylobacterium</taxon>
    </lineage>
</organism>
<evidence type="ECO:0000313" key="2">
    <source>
        <dbReference type="Proteomes" id="UP001156856"/>
    </source>
</evidence>